<comment type="caution">
    <text evidence="1">The sequence shown here is derived from an EMBL/GenBank/DDBJ whole genome shotgun (WGS) entry which is preliminary data.</text>
</comment>
<dbReference type="EMBL" id="JARPXL010000033">
    <property type="protein sequence ID" value="MDT2546513.1"/>
    <property type="molecule type" value="Genomic_DNA"/>
</dbReference>
<organism evidence="1 2">
    <name type="scientific">Enterococcus raffinosus</name>
    <dbReference type="NCBI Taxonomy" id="71452"/>
    <lineage>
        <taxon>Bacteria</taxon>
        <taxon>Bacillati</taxon>
        <taxon>Bacillota</taxon>
        <taxon>Bacilli</taxon>
        <taxon>Lactobacillales</taxon>
        <taxon>Enterococcaceae</taxon>
        <taxon>Enterococcus</taxon>
    </lineage>
</organism>
<proteinExistence type="predicted"/>
<dbReference type="AlphaFoldDB" id="A0AAW8TC74"/>
<protein>
    <recommendedName>
        <fullName evidence="3">Core-binding (CB) domain-containing protein</fullName>
    </recommendedName>
</protein>
<reference evidence="1" key="1">
    <citation type="submission" date="2023-03" db="EMBL/GenBank/DDBJ databases">
        <authorList>
            <person name="Shen W."/>
            <person name="Cai J."/>
        </authorList>
    </citation>
    <scope>NUCLEOTIDE SEQUENCE</scope>
    <source>
        <strain evidence="1">Y15</strain>
    </source>
</reference>
<gene>
    <name evidence="1" type="ORF">P7D69_19415</name>
</gene>
<evidence type="ECO:0000313" key="1">
    <source>
        <dbReference type="EMBL" id="MDT2546513.1"/>
    </source>
</evidence>
<evidence type="ECO:0000313" key="2">
    <source>
        <dbReference type="Proteomes" id="UP001254770"/>
    </source>
</evidence>
<evidence type="ECO:0008006" key="3">
    <source>
        <dbReference type="Google" id="ProtNLM"/>
    </source>
</evidence>
<dbReference type="Proteomes" id="UP001254770">
    <property type="component" value="Unassembled WGS sequence"/>
</dbReference>
<name>A0AAW8TC74_9ENTE</name>
<accession>A0AAW8TC74</accession>
<dbReference type="RefSeq" id="WP_222225463.1">
    <property type="nucleotide sequence ID" value="NZ_CP081846.1"/>
</dbReference>
<sequence length="327" mass="38811">MTKIHTKKFIIKRLHTFVKKHERTPRMKEFGYKQLIYKYYGSYFEFIKKNGYEHLYVGRRPEKASLRRLENAKEKEQLANELHAFVKKHDRTPRIKELKRGYRIYKYYASYIEFIKANGYGNLYFASPSLQVGKQPLITLNDIEVIETVITRLNDFVKKNGRTPTMSELGKAHYIYKLYSSYFEFLKANGYEELYFNSQATKKRKFQSTEYEKKVSKKALVQQLHLFVDKYDRVPSIQEFGYLHQIKKHFGSYKIFIQSQGFTLDTPENNQPLSKEELSRKLHTFIVIVDSVPKSSEFGHTERIQELYGSFDAFLKANDCEPTPVEI</sequence>